<gene>
    <name evidence="5" type="ORF">FOE78_02065</name>
</gene>
<accession>A0A516PUJ1</accession>
<reference evidence="5 6" key="1">
    <citation type="submission" date="2019-07" db="EMBL/GenBank/DDBJ databases">
        <title>Microlunatus dokdonensis sp. nov. isolated from the rhizospheric soil of the wild plant Elymus tsukushiensis.</title>
        <authorList>
            <person name="Ghim S.-Y."/>
            <person name="Hwang Y.-J."/>
            <person name="Son J.-S."/>
            <person name="Shin J.-H."/>
        </authorList>
    </citation>
    <scope>NUCLEOTIDE SEQUENCE [LARGE SCALE GENOMIC DNA]</scope>
    <source>
        <strain evidence="5 6">KUDC0627</strain>
    </source>
</reference>
<dbReference type="RefSeq" id="WP_143984851.1">
    <property type="nucleotide sequence ID" value="NZ_CP041692.1"/>
</dbReference>
<keyword evidence="3" id="KW-0804">Transcription</keyword>
<evidence type="ECO:0000259" key="4">
    <source>
        <dbReference type="PROSITE" id="PS50932"/>
    </source>
</evidence>
<dbReference type="AlphaFoldDB" id="A0A516PUJ1"/>
<evidence type="ECO:0000256" key="2">
    <source>
        <dbReference type="ARBA" id="ARBA00023125"/>
    </source>
</evidence>
<proteinExistence type="predicted"/>
<organism evidence="5 6">
    <name type="scientific">Microlunatus elymi</name>
    <dbReference type="NCBI Taxonomy" id="2596828"/>
    <lineage>
        <taxon>Bacteria</taxon>
        <taxon>Bacillati</taxon>
        <taxon>Actinomycetota</taxon>
        <taxon>Actinomycetes</taxon>
        <taxon>Propionibacteriales</taxon>
        <taxon>Propionibacteriaceae</taxon>
        <taxon>Microlunatus</taxon>
    </lineage>
</organism>
<name>A0A516PUJ1_9ACTN</name>
<evidence type="ECO:0000313" key="5">
    <source>
        <dbReference type="EMBL" id="QDP94864.1"/>
    </source>
</evidence>
<dbReference type="Proteomes" id="UP000319263">
    <property type="component" value="Chromosome"/>
</dbReference>
<dbReference type="SMART" id="SM00354">
    <property type="entry name" value="HTH_LACI"/>
    <property type="match status" value="1"/>
</dbReference>
<dbReference type="InterPro" id="IPR046335">
    <property type="entry name" value="LacI/GalR-like_sensor"/>
</dbReference>
<dbReference type="SUPFAM" id="SSF53822">
    <property type="entry name" value="Periplasmic binding protein-like I"/>
    <property type="match status" value="1"/>
</dbReference>
<dbReference type="CDD" id="cd06267">
    <property type="entry name" value="PBP1_LacI_sugar_binding-like"/>
    <property type="match status" value="1"/>
</dbReference>
<protein>
    <submittedName>
        <fullName evidence="5">LacI family transcriptional regulator</fullName>
    </submittedName>
</protein>
<dbReference type="KEGG" id="mik:FOE78_02065"/>
<dbReference type="SUPFAM" id="SSF47413">
    <property type="entry name" value="lambda repressor-like DNA-binding domains"/>
    <property type="match status" value="1"/>
</dbReference>
<keyword evidence="1" id="KW-0805">Transcription regulation</keyword>
<evidence type="ECO:0000256" key="1">
    <source>
        <dbReference type="ARBA" id="ARBA00023015"/>
    </source>
</evidence>
<dbReference type="PANTHER" id="PTHR30146:SF155">
    <property type="entry name" value="ALANINE RACEMASE"/>
    <property type="match status" value="1"/>
</dbReference>
<dbReference type="InterPro" id="IPR000843">
    <property type="entry name" value="HTH_LacI"/>
</dbReference>
<dbReference type="PROSITE" id="PS00356">
    <property type="entry name" value="HTH_LACI_1"/>
    <property type="match status" value="1"/>
</dbReference>
<sequence>MQKGRARRPTIADVADRAGVSKGAVSFALNGSPGVSEQTRERIKKAADDLGWHPHHAARSLRQSRAESVGMIVNRPMRTLGVEPFYAQLSSGLSAELAEHGISLQTFIVGSVEEELASYRRWWLERRVDGFVLMDPTPDDPRTAALNDLELPGVVIGEPETAGGLSSVWADDTAAMRSCLDHLVGLGHRRIAHVCGTASYLHTQRRIRVLRNARRRGDLEWTRSLATDYSDHQSSDLTRKLLAGDFGATAVIYDSDVMALAGLAALQESGIAVPEEMSLVSFDDSPLTRLTHPPLTALHRDTFEFGSIVARTLIESMAQRKPVTVQAPTPELVVRGSTAAPAAPVSRVRR</sequence>
<dbReference type="CDD" id="cd01392">
    <property type="entry name" value="HTH_LacI"/>
    <property type="match status" value="1"/>
</dbReference>
<dbReference type="GO" id="GO:0000976">
    <property type="term" value="F:transcription cis-regulatory region binding"/>
    <property type="evidence" value="ECO:0007669"/>
    <property type="project" value="TreeGrafter"/>
</dbReference>
<dbReference type="InterPro" id="IPR028082">
    <property type="entry name" value="Peripla_BP_I"/>
</dbReference>
<dbReference type="EMBL" id="CP041692">
    <property type="protein sequence ID" value="QDP94864.1"/>
    <property type="molecule type" value="Genomic_DNA"/>
</dbReference>
<feature type="domain" description="HTH lacI-type" evidence="4">
    <location>
        <begin position="9"/>
        <end position="63"/>
    </location>
</feature>
<dbReference type="PANTHER" id="PTHR30146">
    <property type="entry name" value="LACI-RELATED TRANSCRIPTIONAL REPRESSOR"/>
    <property type="match status" value="1"/>
</dbReference>
<dbReference type="Gene3D" id="3.40.50.2300">
    <property type="match status" value="2"/>
</dbReference>
<dbReference type="OrthoDB" id="189006at2"/>
<evidence type="ECO:0000313" key="6">
    <source>
        <dbReference type="Proteomes" id="UP000319263"/>
    </source>
</evidence>
<keyword evidence="6" id="KW-1185">Reference proteome</keyword>
<dbReference type="Gene3D" id="1.10.260.40">
    <property type="entry name" value="lambda repressor-like DNA-binding domains"/>
    <property type="match status" value="1"/>
</dbReference>
<dbReference type="GO" id="GO:0003700">
    <property type="term" value="F:DNA-binding transcription factor activity"/>
    <property type="evidence" value="ECO:0007669"/>
    <property type="project" value="TreeGrafter"/>
</dbReference>
<dbReference type="Pfam" id="PF00356">
    <property type="entry name" value="LacI"/>
    <property type="match status" value="1"/>
</dbReference>
<dbReference type="InterPro" id="IPR010982">
    <property type="entry name" value="Lambda_DNA-bd_dom_sf"/>
</dbReference>
<keyword evidence="2" id="KW-0238">DNA-binding</keyword>
<dbReference type="Pfam" id="PF13377">
    <property type="entry name" value="Peripla_BP_3"/>
    <property type="match status" value="1"/>
</dbReference>
<dbReference type="PROSITE" id="PS50932">
    <property type="entry name" value="HTH_LACI_2"/>
    <property type="match status" value="1"/>
</dbReference>
<evidence type="ECO:0000256" key="3">
    <source>
        <dbReference type="ARBA" id="ARBA00023163"/>
    </source>
</evidence>